<gene>
    <name evidence="2 3" type="primary">rbfA</name>
    <name evidence="3" type="ORF">Q2362_03235</name>
</gene>
<organism evidence="3 4">
    <name type="scientific">Campylobacter magnus</name>
    <dbReference type="NCBI Taxonomy" id="3026462"/>
    <lineage>
        <taxon>Bacteria</taxon>
        <taxon>Pseudomonadati</taxon>
        <taxon>Campylobacterota</taxon>
        <taxon>Epsilonproteobacteria</taxon>
        <taxon>Campylobacterales</taxon>
        <taxon>Campylobacteraceae</taxon>
        <taxon>Campylobacter</taxon>
    </lineage>
</organism>
<sequence length="125" mass="14556">MTPAQIKLLRTQSVLKELIPQALSTLDDELLHGLCVTDVECKRGRYDAFVYLDKMMLDEREQAYILSHLKRVSPVIQNFILETEGWFRAPKLHFKFDDILERQNAMDALFAKVEMELKTGKKAKE</sequence>
<evidence type="ECO:0000313" key="4">
    <source>
        <dbReference type="Proteomes" id="UP001171111"/>
    </source>
</evidence>
<dbReference type="InterPro" id="IPR023799">
    <property type="entry name" value="RbfA_dom_sf"/>
</dbReference>
<dbReference type="SUPFAM" id="SSF89919">
    <property type="entry name" value="Ribosome-binding factor A, RbfA"/>
    <property type="match status" value="1"/>
</dbReference>
<protein>
    <recommendedName>
        <fullName evidence="2">Ribosome-binding factor A</fullName>
    </recommendedName>
</protein>
<proteinExistence type="inferred from homology"/>
<dbReference type="NCBIfam" id="NF001806">
    <property type="entry name" value="PRK00521.3-4"/>
    <property type="match status" value="1"/>
</dbReference>
<comment type="caution">
    <text evidence="3">The sequence shown here is derived from an EMBL/GenBank/DDBJ whole genome shotgun (WGS) entry which is preliminary data.</text>
</comment>
<evidence type="ECO:0000256" key="1">
    <source>
        <dbReference type="ARBA" id="ARBA00022517"/>
    </source>
</evidence>
<dbReference type="Proteomes" id="UP001171111">
    <property type="component" value="Unassembled WGS sequence"/>
</dbReference>
<comment type="subunit">
    <text evidence="2">Monomer. Binds 30S ribosomal subunits, but not 50S ribosomal subunits or 70S ribosomes.</text>
</comment>
<dbReference type="RefSeq" id="WP_273932002.1">
    <property type="nucleotide sequence ID" value="NZ_JAQSLK010000002.1"/>
</dbReference>
<dbReference type="Pfam" id="PF02033">
    <property type="entry name" value="RBFA"/>
    <property type="match status" value="1"/>
</dbReference>
<dbReference type="NCBIfam" id="TIGR00082">
    <property type="entry name" value="rbfA"/>
    <property type="match status" value="1"/>
</dbReference>
<evidence type="ECO:0000256" key="2">
    <source>
        <dbReference type="HAMAP-Rule" id="MF_00003"/>
    </source>
</evidence>
<dbReference type="HAMAP" id="MF_00003">
    <property type="entry name" value="RbfA"/>
    <property type="match status" value="1"/>
</dbReference>
<dbReference type="InterPro" id="IPR000238">
    <property type="entry name" value="RbfA"/>
</dbReference>
<dbReference type="InterPro" id="IPR015946">
    <property type="entry name" value="KH_dom-like_a/b"/>
</dbReference>
<dbReference type="Gene3D" id="3.30.300.20">
    <property type="match status" value="1"/>
</dbReference>
<accession>A0ABT8T6H2</accession>
<comment type="similarity">
    <text evidence="2">Belongs to the RbfA family.</text>
</comment>
<keyword evidence="1 2" id="KW-0690">Ribosome biogenesis</keyword>
<dbReference type="PROSITE" id="PS01319">
    <property type="entry name" value="RBFA"/>
    <property type="match status" value="1"/>
</dbReference>
<comment type="subcellular location">
    <subcellularLocation>
        <location evidence="2">Cytoplasm</location>
    </subcellularLocation>
</comment>
<keyword evidence="4" id="KW-1185">Reference proteome</keyword>
<dbReference type="EMBL" id="JAULJQ010000003">
    <property type="protein sequence ID" value="MDO2409113.1"/>
    <property type="molecule type" value="Genomic_DNA"/>
</dbReference>
<name>A0ABT8T6H2_9BACT</name>
<reference evidence="3 4" key="1">
    <citation type="submission" date="2023-06" db="EMBL/GenBank/DDBJ databases">
        <title>Campylobacter magnum sp. nov., isolated from cecal contents of domestic pigs (Sus scrofa domesticus).</title>
        <authorList>
            <person name="Papic B."/>
            <person name="Gruntar I."/>
        </authorList>
    </citation>
    <scope>NUCLEOTIDE SEQUENCE [LARGE SCALE GENOMIC DNA]</scope>
    <source>
        <strain evidence="4">34484-21</strain>
    </source>
</reference>
<keyword evidence="2" id="KW-0963">Cytoplasm</keyword>
<evidence type="ECO:0000313" key="3">
    <source>
        <dbReference type="EMBL" id="MDO2409113.1"/>
    </source>
</evidence>
<dbReference type="InterPro" id="IPR020053">
    <property type="entry name" value="Ribosome-bd_factorA_CS"/>
</dbReference>
<comment type="function">
    <text evidence="2">One of several proteins that assist in the late maturation steps of the functional core of the 30S ribosomal subunit. Associates with free 30S ribosomal subunits (but not with 30S subunits that are part of 70S ribosomes or polysomes). Required for efficient processing of 16S rRNA. May interact with the 5'-terminal helix region of 16S rRNA.</text>
</comment>